<dbReference type="PANTHER" id="PTHR43142">
    <property type="entry name" value="CARBOXYLIC ESTER HYDROLASE"/>
    <property type="match status" value="1"/>
</dbReference>
<sequence>MCSIFHSCSTKFLFTGTLKQRVLSVVSISLQSKSDYPEVVTDYGKLRGAISTSRNGRKFLSFSGIPYAEAPVGSLRFKPPVPCKGWEGTRDATKEGNVAVQAGLASKKIFGDEDCLFANIYTPEGDGALKPVLVWIHEGAFVVGSGSALLYGAHFFMDYDIVLVTFNYRLGVLGFLNLDLEDAAGNMGMKDQVLLLKWVQKEIKNFGGDPNNVTLGGSSAGGACVHHHMISPMSRGLFHKAIAQSGTLPGEWAFMKHHQKIGLDLGKHLSFDAKNKEELLGHLMTVPAKQLIEVQDFSVSQEKHFKGNDFAFLPSIETVGSDRFVSSDPHELIVSKNPMDIPFLTGVNLNDGFLILQTIKERPHMIKTLNTDLRFLFEDLVFPPSLTSEEITKLASRIRRHYFGEETIEYPKNFHELVDLYGTLIVQFPAILTLYHLKNKPRKSPIFFYKFSVDTPFGWYTQLLIKRGLLEPGKRGAAHCDELGYLFSCAMNAEKPLESGSLADMTISRMTKMWTNFAVTGDPSADIKWKPTFSTEYEKPMGLKIGEELVFEPIKEFDLLSTFKELVRLPK</sequence>
<keyword evidence="2" id="KW-0719">Serine esterase</keyword>
<evidence type="ECO:0000256" key="2">
    <source>
        <dbReference type="ARBA" id="ARBA00022487"/>
    </source>
</evidence>
<dbReference type="Proteomes" id="UP001152759">
    <property type="component" value="Chromosome 4"/>
</dbReference>
<dbReference type="SUPFAM" id="SSF53474">
    <property type="entry name" value="alpha/beta-Hydrolases"/>
    <property type="match status" value="1"/>
</dbReference>
<dbReference type="InterPro" id="IPR019826">
    <property type="entry name" value="Carboxylesterase_B_AS"/>
</dbReference>
<keyword evidence="4" id="KW-0325">Glycoprotein</keyword>
<dbReference type="GO" id="GO:0052689">
    <property type="term" value="F:carboxylic ester hydrolase activity"/>
    <property type="evidence" value="ECO:0007669"/>
    <property type="project" value="UniProtKB-KW"/>
</dbReference>
<dbReference type="EMBL" id="OU963865">
    <property type="protein sequence ID" value="CAH0388854.1"/>
    <property type="molecule type" value="Genomic_DNA"/>
</dbReference>
<evidence type="ECO:0000256" key="4">
    <source>
        <dbReference type="ARBA" id="ARBA00023180"/>
    </source>
</evidence>
<dbReference type="Pfam" id="PF00135">
    <property type="entry name" value="COesterase"/>
    <property type="match status" value="1"/>
</dbReference>
<dbReference type="InterPro" id="IPR029058">
    <property type="entry name" value="AB_hydrolase_fold"/>
</dbReference>
<name>A0A9P0F4P4_BEMTA</name>
<feature type="domain" description="Carboxylesterase type B" evidence="6">
    <location>
        <begin position="37"/>
        <end position="543"/>
    </location>
</feature>
<evidence type="ECO:0000313" key="7">
    <source>
        <dbReference type="EMBL" id="CAH0388854.1"/>
    </source>
</evidence>
<dbReference type="KEGG" id="btab:109033789"/>
<evidence type="ECO:0000256" key="3">
    <source>
        <dbReference type="ARBA" id="ARBA00022801"/>
    </source>
</evidence>
<gene>
    <name evidence="7" type="ORF">BEMITA_LOCUS7739</name>
</gene>
<organism evidence="7 8">
    <name type="scientific">Bemisia tabaci</name>
    <name type="common">Sweetpotato whitefly</name>
    <name type="synonym">Aleurodes tabaci</name>
    <dbReference type="NCBI Taxonomy" id="7038"/>
    <lineage>
        <taxon>Eukaryota</taxon>
        <taxon>Metazoa</taxon>
        <taxon>Ecdysozoa</taxon>
        <taxon>Arthropoda</taxon>
        <taxon>Hexapoda</taxon>
        <taxon>Insecta</taxon>
        <taxon>Pterygota</taxon>
        <taxon>Neoptera</taxon>
        <taxon>Paraneoptera</taxon>
        <taxon>Hemiptera</taxon>
        <taxon>Sternorrhyncha</taxon>
        <taxon>Aleyrodoidea</taxon>
        <taxon>Aleyrodidae</taxon>
        <taxon>Aleyrodinae</taxon>
        <taxon>Bemisia</taxon>
    </lineage>
</organism>
<accession>A0A9P0F4P4</accession>
<keyword evidence="3 5" id="KW-0378">Hydrolase</keyword>
<protein>
    <recommendedName>
        <fullName evidence="5">Carboxylic ester hydrolase</fullName>
        <ecNumber evidence="5">3.1.1.-</ecNumber>
    </recommendedName>
</protein>
<dbReference type="Gene3D" id="3.40.50.1820">
    <property type="entry name" value="alpha/beta hydrolase"/>
    <property type="match status" value="1"/>
</dbReference>
<dbReference type="InterPro" id="IPR002018">
    <property type="entry name" value="CarbesteraseB"/>
</dbReference>
<proteinExistence type="inferred from homology"/>
<evidence type="ECO:0000259" key="6">
    <source>
        <dbReference type="Pfam" id="PF00135"/>
    </source>
</evidence>
<reference evidence="7" key="1">
    <citation type="submission" date="2021-12" db="EMBL/GenBank/DDBJ databases">
        <authorList>
            <person name="King R."/>
        </authorList>
    </citation>
    <scope>NUCLEOTIDE SEQUENCE</scope>
</reference>
<dbReference type="PROSITE" id="PS00122">
    <property type="entry name" value="CARBOXYLESTERASE_B_1"/>
    <property type="match status" value="1"/>
</dbReference>
<dbReference type="EC" id="3.1.1.-" evidence="5"/>
<evidence type="ECO:0000313" key="8">
    <source>
        <dbReference type="Proteomes" id="UP001152759"/>
    </source>
</evidence>
<dbReference type="PANTHER" id="PTHR43142:SF1">
    <property type="entry name" value="CARBOXYLIC ESTER HYDROLASE"/>
    <property type="match status" value="1"/>
</dbReference>
<evidence type="ECO:0000256" key="5">
    <source>
        <dbReference type="RuleBase" id="RU361235"/>
    </source>
</evidence>
<evidence type="ECO:0000256" key="1">
    <source>
        <dbReference type="ARBA" id="ARBA00005964"/>
    </source>
</evidence>
<keyword evidence="8" id="KW-1185">Reference proteome</keyword>
<comment type="similarity">
    <text evidence="1 5">Belongs to the type-B carboxylesterase/lipase family.</text>
</comment>
<dbReference type="AlphaFoldDB" id="A0A9P0F4P4"/>